<dbReference type="GO" id="GO:0000049">
    <property type="term" value="F:tRNA binding"/>
    <property type="evidence" value="ECO:0007669"/>
    <property type="project" value="InterPro"/>
</dbReference>
<evidence type="ECO:0000313" key="11">
    <source>
        <dbReference type="EMBL" id="SIS98216.1"/>
    </source>
</evidence>
<name>A0A1N7NIP5_9PROT</name>
<comment type="catalytic activity">
    <reaction evidence="8">
        <text>tRNA(Glu) + L-glutamate + ATP = L-glutamyl-tRNA(Glu) + AMP + diphosphate</text>
        <dbReference type="Rhea" id="RHEA:23540"/>
        <dbReference type="Rhea" id="RHEA-COMP:9663"/>
        <dbReference type="Rhea" id="RHEA-COMP:9680"/>
        <dbReference type="ChEBI" id="CHEBI:29985"/>
        <dbReference type="ChEBI" id="CHEBI:30616"/>
        <dbReference type="ChEBI" id="CHEBI:33019"/>
        <dbReference type="ChEBI" id="CHEBI:78442"/>
        <dbReference type="ChEBI" id="CHEBI:78520"/>
        <dbReference type="ChEBI" id="CHEBI:456215"/>
        <dbReference type="EC" id="6.1.1.17"/>
    </reaction>
</comment>
<gene>
    <name evidence="8" type="primary">gltX</name>
    <name evidence="11" type="ORF">SAMN05421779_105152</name>
</gene>
<comment type="subcellular location">
    <subcellularLocation>
        <location evidence="8">Cytoplasm</location>
    </subcellularLocation>
</comment>
<dbReference type="AlphaFoldDB" id="A0A1N7NIP5"/>
<keyword evidence="4 8" id="KW-0547">Nucleotide-binding</keyword>
<comment type="caution">
    <text evidence="8">Lacks conserved residue(s) required for the propagation of feature annotation.</text>
</comment>
<proteinExistence type="inferred from homology"/>
<organism evidence="11 12">
    <name type="scientific">Insolitispirillum peregrinum</name>
    <dbReference type="NCBI Taxonomy" id="80876"/>
    <lineage>
        <taxon>Bacteria</taxon>
        <taxon>Pseudomonadati</taxon>
        <taxon>Pseudomonadota</taxon>
        <taxon>Alphaproteobacteria</taxon>
        <taxon>Rhodospirillales</taxon>
        <taxon>Novispirillaceae</taxon>
        <taxon>Insolitispirillum</taxon>
    </lineage>
</organism>
<dbReference type="GO" id="GO:0004818">
    <property type="term" value="F:glutamate-tRNA ligase activity"/>
    <property type="evidence" value="ECO:0007669"/>
    <property type="project" value="UniProtKB-UniRule"/>
</dbReference>
<comment type="subunit">
    <text evidence="8">Monomer.</text>
</comment>
<dbReference type="Gene3D" id="1.10.10.350">
    <property type="match status" value="1"/>
</dbReference>
<dbReference type="InterPro" id="IPR008925">
    <property type="entry name" value="aa_tRNA-synth_I_cd-bd_sf"/>
</dbReference>
<dbReference type="InterPro" id="IPR033910">
    <property type="entry name" value="GluRS_core"/>
</dbReference>
<dbReference type="CDD" id="cd00808">
    <property type="entry name" value="GluRS_core"/>
    <property type="match status" value="1"/>
</dbReference>
<dbReference type="GO" id="GO:0005737">
    <property type="term" value="C:cytoplasm"/>
    <property type="evidence" value="ECO:0007669"/>
    <property type="project" value="UniProtKB-SubCell"/>
</dbReference>
<evidence type="ECO:0000256" key="2">
    <source>
        <dbReference type="ARBA" id="ARBA00022490"/>
    </source>
</evidence>
<dbReference type="RefSeq" id="WP_076401082.1">
    <property type="nucleotide sequence ID" value="NZ_FTOA01000005.1"/>
</dbReference>
<dbReference type="PANTHER" id="PTHR43311">
    <property type="entry name" value="GLUTAMATE--TRNA LIGASE"/>
    <property type="match status" value="1"/>
</dbReference>
<dbReference type="Gene3D" id="3.40.50.620">
    <property type="entry name" value="HUPs"/>
    <property type="match status" value="1"/>
</dbReference>
<comment type="similarity">
    <text evidence="1 8">Belongs to the class-I aminoacyl-tRNA synthetase family. Glutamate--tRNA ligase type 1 subfamily.</text>
</comment>
<dbReference type="GO" id="GO:0005524">
    <property type="term" value="F:ATP binding"/>
    <property type="evidence" value="ECO:0007669"/>
    <property type="project" value="UniProtKB-UniRule"/>
</dbReference>
<dbReference type="GO" id="GO:0008270">
    <property type="term" value="F:zinc ion binding"/>
    <property type="evidence" value="ECO:0007669"/>
    <property type="project" value="InterPro"/>
</dbReference>
<keyword evidence="2 8" id="KW-0963">Cytoplasm</keyword>
<evidence type="ECO:0000313" key="12">
    <source>
        <dbReference type="Proteomes" id="UP000185678"/>
    </source>
</evidence>
<dbReference type="InterPro" id="IPR020058">
    <property type="entry name" value="Glu/Gln-tRNA-synth_Ib_cat-dom"/>
</dbReference>
<evidence type="ECO:0000256" key="6">
    <source>
        <dbReference type="ARBA" id="ARBA00022917"/>
    </source>
</evidence>
<dbReference type="NCBIfam" id="TIGR00464">
    <property type="entry name" value="gltX_bact"/>
    <property type="match status" value="1"/>
</dbReference>
<dbReference type="InterPro" id="IPR001412">
    <property type="entry name" value="aa-tRNA-synth_I_CS"/>
</dbReference>
<evidence type="ECO:0000259" key="10">
    <source>
        <dbReference type="Pfam" id="PF19269"/>
    </source>
</evidence>
<feature type="domain" description="Glutamyl/glutaminyl-tRNA synthetase class Ib catalytic" evidence="9">
    <location>
        <begin position="3"/>
        <end position="302"/>
    </location>
</feature>
<dbReference type="PRINTS" id="PR00987">
    <property type="entry name" value="TRNASYNTHGLU"/>
</dbReference>
<evidence type="ECO:0000256" key="7">
    <source>
        <dbReference type="ARBA" id="ARBA00023146"/>
    </source>
</evidence>
<dbReference type="SUPFAM" id="SSF48163">
    <property type="entry name" value="An anticodon-binding domain of class I aminoacyl-tRNA synthetases"/>
    <property type="match status" value="1"/>
</dbReference>
<dbReference type="Pfam" id="PF19269">
    <property type="entry name" value="Anticodon_2"/>
    <property type="match status" value="1"/>
</dbReference>
<reference evidence="11 12" key="1">
    <citation type="submission" date="2017-01" db="EMBL/GenBank/DDBJ databases">
        <authorList>
            <person name="Mah S.A."/>
            <person name="Swanson W.J."/>
            <person name="Moy G.W."/>
            <person name="Vacquier V.D."/>
        </authorList>
    </citation>
    <scope>NUCLEOTIDE SEQUENCE [LARGE SCALE GENOMIC DNA]</scope>
    <source>
        <strain evidence="11 12">DSM 11589</strain>
    </source>
</reference>
<dbReference type="PANTHER" id="PTHR43311:SF2">
    <property type="entry name" value="GLUTAMATE--TRNA LIGASE, MITOCHONDRIAL-RELATED"/>
    <property type="match status" value="1"/>
</dbReference>
<dbReference type="InterPro" id="IPR004527">
    <property type="entry name" value="Glu-tRNA-ligase_bac/mito"/>
</dbReference>
<feature type="short sequence motif" description="'KMSKS' region" evidence="8">
    <location>
        <begin position="240"/>
        <end position="244"/>
    </location>
</feature>
<evidence type="ECO:0000259" key="9">
    <source>
        <dbReference type="Pfam" id="PF00749"/>
    </source>
</evidence>
<evidence type="ECO:0000256" key="4">
    <source>
        <dbReference type="ARBA" id="ARBA00022741"/>
    </source>
</evidence>
<dbReference type="SUPFAM" id="SSF52374">
    <property type="entry name" value="Nucleotidylyl transferase"/>
    <property type="match status" value="1"/>
</dbReference>
<dbReference type="Pfam" id="PF00749">
    <property type="entry name" value="tRNA-synt_1c"/>
    <property type="match status" value="1"/>
</dbReference>
<feature type="short sequence motif" description="'HIGH' region" evidence="8">
    <location>
        <begin position="9"/>
        <end position="19"/>
    </location>
</feature>
<keyword evidence="6 8" id="KW-0648">Protein biosynthesis</keyword>
<evidence type="ECO:0000256" key="5">
    <source>
        <dbReference type="ARBA" id="ARBA00022840"/>
    </source>
</evidence>
<dbReference type="InterPro" id="IPR020751">
    <property type="entry name" value="aa-tRNA-synth_I_codon-bd_sub2"/>
</dbReference>
<dbReference type="InterPro" id="IPR045462">
    <property type="entry name" value="aa-tRNA-synth_I_cd-bd"/>
</dbReference>
<protein>
    <recommendedName>
        <fullName evidence="8">Glutamate--tRNA ligase</fullName>
        <ecNumber evidence="8">6.1.1.17</ecNumber>
    </recommendedName>
    <alternativeName>
        <fullName evidence="8">Glutamyl-tRNA synthetase</fullName>
        <shortName evidence="8">GluRS</shortName>
    </alternativeName>
</protein>
<dbReference type="InterPro" id="IPR000924">
    <property type="entry name" value="Glu/Gln-tRNA-synth"/>
</dbReference>
<evidence type="ECO:0000256" key="1">
    <source>
        <dbReference type="ARBA" id="ARBA00007894"/>
    </source>
</evidence>
<keyword evidence="7 8" id="KW-0030">Aminoacyl-tRNA synthetase</keyword>
<keyword evidence="3 8" id="KW-0436">Ligase</keyword>
<accession>A0A1N7NIP5</accession>
<dbReference type="PROSITE" id="PS00178">
    <property type="entry name" value="AA_TRNA_LIGASE_I"/>
    <property type="match status" value="1"/>
</dbReference>
<dbReference type="GO" id="GO:0006424">
    <property type="term" value="P:glutamyl-tRNA aminoacylation"/>
    <property type="evidence" value="ECO:0007669"/>
    <property type="project" value="UniProtKB-UniRule"/>
</dbReference>
<dbReference type="Proteomes" id="UP000185678">
    <property type="component" value="Unassembled WGS sequence"/>
</dbReference>
<dbReference type="InterPro" id="IPR049940">
    <property type="entry name" value="GluQ/Sye"/>
</dbReference>
<dbReference type="OrthoDB" id="9807503at2"/>
<sequence length="447" mass="50068">MTVRVRFAPSPTGYLHVGNIRVALVNYLLAGGQPSSFVLRFDDTDRERSKDEYVQGILRDLRWLGIGWQEEYYQSQRLERYTAAADTLKAAGRLYPCYETPEELEYMRRRQRARGKPPIYDRSALELTDSQRADYEAQGRRPHWRFKMVPGTIEWNDLTRGTCTYDAAHLADPVLIREDGTFLYMMPSVVDDAEMAITHVVRGEDHVTNTAVQIQIFEALGYQPPLFAHLPLLVDADGNGLSKRLGSMSMGDLREQGLEPMAISSLLGHLGSSDAIEPFDSLQALGSSFDVSHFGRSTPRFDPAELLRLNQKLIHALPWDQVEPRLQALGLDKADAAFWEVVRSNLTVLRDAAIWHAVVHDALPPQDFSDDDRAFLAQAATLLPAAPWDGQTWKAWTTAVKDATGRKGKGLFMPLRQALTGHDHGPEMSGLLPLLGHDLVQARLTAN</sequence>
<dbReference type="InterPro" id="IPR014729">
    <property type="entry name" value="Rossmann-like_a/b/a_fold"/>
</dbReference>
<dbReference type="STRING" id="80876.SAMN05421779_105152"/>
<dbReference type="EC" id="6.1.1.17" evidence="8"/>
<comment type="function">
    <text evidence="8">Catalyzes the attachment of glutamate to tRNA(Glu) in a two-step reaction: glutamate is first activated by ATP to form Glu-AMP and then transferred to the acceptor end of tRNA(Glu).</text>
</comment>
<dbReference type="EMBL" id="FTOA01000005">
    <property type="protein sequence ID" value="SIS98216.1"/>
    <property type="molecule type" value="Genomic_DNA"/>
</dbReference>
<feature type="binding site" evidence="8">
    <location>
        <position position="243"/>
    </location>
    <ligand>
        <name>ATP</name>
        <dbReference type="ChEBI" id="CHEBI:30616"/>
    </ligand>
</feature>
<feature type="domain" description="Aminoacyl-tRNA synthetase class I anticodon-binding" evidence="10">
    <location>
        <begin position="369"/>
        <end position="445"/>
    </location>
</feature>
<evidence type="ECO:0000256" key="8">
    <source>
        <dbReference type="HAMAP-Rule" id="MF_00022"/>
    </source>
</evidence>
<keyword evidence="12" id="KW-1185">Reference proteome</keyword>
<evidence type="ECO:0000256" key="3">
    <source>
        <dbReference type="ARBA" id="ARBA00022598"/>
    </source>
</evidence>
<dbReference type="HAMAP" id="MF_00022">
    <property type="entry name" value="Glu_tRNA_synth_type1"/>
    <property type="match status" value="1"/>
</dbReference>
<keyword evidence="5 8" id="KW-0067">ATP-binding</keyword>